<organism evidence="1 2">
    <name type="scientific">Hyaloscypha variabilis (strain UAMH 11265 / GT02V1 / F)</name>
    <name type="common">Meliniomyces variabilis</name>
    <dbReference type="NCBI Taxonomy" id="1149755"/>
    <lineage>
        <taxon>Eukaryota</taxon>
        <taxon>Fungi</taxon>
        <taxon>Dikarya</taxon>
        <taxon>Ascomycota</taxon>
        <taxon>Pezizomycotina</taxon>
        <taxon>Leotiomycetes</taxon>
        <taxon>Helotiales</taxon>
        <taxon>Hyaloscyphaceae</taxon>
        <taxon>Hyaloscypha</taxon>
        <taxon>Hyaloscypha variabilis</taxon>
    </lineage>
</organism>
<gene>
    <name evidence="1" type="ORF">L207DRAFT_508804</name>
</gene>
<dbReference type="AlphaFoldDB" id="A0A2J6RZT6"/>
<accession>A0A2J6RZT6</accession>
<proteinExistence type="predicted"/>
<name>A0A2J6RZT6_HYAVF</name>
<sequence>MMGRPQFISAEEALRRAVGTARFRSALSPATPNNTPIQTQELIGRVAPIPRPRASAGGDNAERTMAQQVEEVRRQHLPRYYDLIREYAVVIIRSWCIHVYEVLHACNNGPGHPAARPCPLSFLDSMAETIDSRNAENIATAVEDLRSCILGDILQLNRFQQIVYHQRPEQLAVMADFQQTIYQRPEELAIMAELAQLLLQLGMEQERRIWEPLMRIHAGISLEIIIQENTRVGLGLQVQEAEPKYGEAGSLMDQLDEVGV</sequence>
<keyword evidence="2" id="KW-1185">Reference proteome</keyword>
<dbReference type="EMBL" id="KZ613941">
    <property type="protein sequence ID" value="PMD44031.1"/>
    <property type="molecule type" value="Genomic_DNA"/>
</dbReference>
<dbReference type="OrthoDB" id="10517410at2759"/>
<evidence type="ECO:0000313" key="2">
    <source>
        <dbReference type="Proteomes" id="UP000235786"/>
    </source>
</evidence>
<dbReference type="Proteomes" id="UP000235786">
    <property type="component" value="Unassembled WGS sequence"/>
</dbReference>
<evidence type="ECO:0000313" key="1">
    <source>
        <dbReference type="EMBL" id="PMD44031.1"/>
    </source>
</evidence>
<protein>
    <submittedName>
        <fullName evidence="1">Uncharacterized protein</fullName>
    </submittedName>
</protein>
<reference evidence="1 2" key="1">
    <citation type="submission" date="2016-04" db="EMBL/GenBank/DDBJ databases">
        <title>A degradative enzymes factory behind the ericoid mycorrhizal symbiosis.</title>
        <authorList>
            <consortium name="DOE Joint Genome Institute"/>
            <person name="Martino E."/>
            <person name="Morin E."/>
            <person name="Grelet G."/>
            <person name="Kuo A."/>
            <person name="Kohler A."/>
            <person name="Daghino S."/>
            <person name="Barry K."/>
            <person name="Choi C."/>
            <person name="Cichocki N."/>
            <person name="Clum A."/>
            <person name="Copeland A."/>
            <person name="Hainaut M."/>
            <person name="Haridas S."/>
            <person name="Labutti K."/>
            <person name="Lindquist E."/>
            <person name="Lipzen A."/>
            <person name="Khouja H.-R."/>
            <person name="Murat C."/>
            <person name="Ohm R."/>
            <person name="Olson A."/>
            <person name="Spatafora J."/>
            <person name="Veneault-Fourrey C."/>
            <person name="Henrissat B."/>
            <person name="Grigoriev I."/>
            <person name="Martin F."/>
            <person name="Perotto S."/>
        </authorList>
    </citation>
    <scope>NUCLEOTIDE SEQUENCE [LARGE SCALE GENOMIC DNA]</scope>
    <source>
        <strain evidence="1 2">F</strain>
    </source>
</reference>